<keyword evidence="3" id="KW-1003">Cell membrane</keyword>
<dbReference type="Gene3D" id="6.10.340.10">
    <property type="match status" value="1"/>
</dbReference>
<name>A0A848KH55_9NOCA</name>
<feature type="domain" description="Guanylate cyclase" evidence="8">
    <location>
        <begin position="337"/>
        <end position="459"/>
    </location>
</feature>
<accession>A0A848KH55</accession>
<protein>
    <submittedName>
        <fullName evidence="10">Adenylate/guanylate cyclase domain-containing protein</fullName>
    </submittedName>
</protein>
<evidence type="ECO:0000259" key="9">
    <source>
        <dbReference type="PROSITE" id="PS50885"/>
    </source>
</evidence>
<dbReference type="PROSITE" id="PS50125">
    <property type="entry name" value="GUANYLATE_CYCLASE_2"/>
    <property type="match status" value="1"/>
</dbReference>
<feature type="transmembrane region" description="Helical" evidence="7">
    <location>
        <begin position="201"/>
        <end position="221"/>
    </location>
</feature>
<evidence type="ECO:0000256" key="3">
    <source>
        <dbReference type="ARBA" id="ARBA00022475"/>
    </source>
</evidence>
<dbReference type="InterPro" id="IPR003660">
    <property type="entry name" value="HAMP_dom"/>
</dbReference>
<dbReference type="SUPFAM" id="SSF158472">
    <property type="entry name" value="HAMP domain-like"/>
    <property type="match status" value="1"/>
</dbReference>
<evidence type="ECO:0000259" key="8">
    <source>
        <dbReference type="PROSITE" id="PS50125"/>
    </source>
</evidence>
<feature type="domain" description="HAMP" evidence="9">
    <location>
        <begin position="252"/>
        <end position="304"/>
    </location>
</feature>
<comment type="similarity">
    <text evidence="2">Belongs to the adenylyl cyclase class-3 family.</text>
</comment>
<reference evidence="10 11" key="2">
    <citation type="submission" date="2020-06" db="EMBL/GenBank/DDBJ databases">
        <title>Antribacter stalactiti gen. nov., sp. nov., a new member of the family Nacardiaceae isolated from a cave.</title>
        <authorList>
            <person name="Kim I.S."/>
        </authorList>
    </citation>
    <scope>NUCLEOTIDE SEQUENCE [LARGE SCALE GENOMIC DNA]</scope>
    <source>
        <strain evidence="10 11">YC2-7</strain>
    </source>
</reference>
<dbReference type="InterPro" id="IPR001054">
    <property type="entry name" value="A/G_cyclase"/>
</dbReference>
<evidence type="ECO:0000313" key="10">
    <source>
        <dbReference type="EMBL" id="NMN95520.1"/>
    </source>
</evidence>
<comment type="caution">
    <text evidence="10">The sequence shown here is derived from an EMBL/GenBank/DDBJ whole genome shotgun (WGS) entry which is preliminary data.</text>
</comment>
<feature type="transmembrane region" description="Helical" evidence="7">
    <location>
        <begin position="59"/>
        <end position="80"/>
    </location>
</feature>
<keyword evidence="11" id="KW-1185">Reference proteome</keyword>
<evidence type="ECO:0000256" key="2">
    <source>
        <dbReference type="ARBA" id="ARBA00005381"/>
    </source>
</evidence>
<gene>
    <name evidence="10" type="ORF">FGL95_10800</name>
</gene>
<evidence type="ECO:0000313" key="11">
    <source>
        <dbReference type="Proteomes" id="UP000535543"/>
    </source>
</evidence>
<feature type="transmembrane region" description="Helical" evidence="7">
    <location>
        <begin position="27"/>
        <end position="47"/>
    </location>
</feature>
<dbReference type="EMBL" id="VCQU01000003">
    <property type="protein sequence ID" value="NMN95520.1"/>
    <property type="molecule type" value="Genomic_DNA"/>
</dbReference>
<comment type="subcellular location">
    <subcellularLocation>
        <location evidence="1">Cell membrane</location>
        <topology evidence="1">Multi-pass membrane protein</topology>
    </subcellularLocation>
</comment>
<organism evidence="10 11">
    <name type="scientific">Antrihabitans stalactiti</name>
    <dbReference type="NCBI Taxonomy" id="2584121"/>
    <lineage>
        <taxon>Bacteria</taxon>
        <taxon>Bacillati</taxon>
        <taxon>Actinomycetota</taxon>
        <taxon>Actinomycetes</taxon>
        <taxon>Mycobacteriales</taxon>
        <taxon>Nocardiaceae</taxon>
        <taxon>Antrihabitans</taxon>
    </lineage>
</organism>
<dbReference type="RefSeq" id="WP_169586469.1">
    <property type="nucleotide sequence ID" value="NZ_VCQU01000003.1"/>
</dbReference>
<keyword evidence="5 7" id="KW-1133">Transmembrane helix</keyword>
<evidence type="ECO:0000256" key="1">
    <source>
        <dbReference type="ARBA" id="ARBA00004651"/>
    </source>
</evidence>
<dbReference type="GO" id="GO:0004016">
    <property type="term" value="F:adenylate cyclase activity"/>
    <property type="evidence" value="ECO:0007669"/>
    <property type="project" value="UniProtKB-ARBA"/>
</dbReference>
<dbReference type="SMART" id="SM00044">
    <property type="entry name" value="CYCc"/>
    <property type="match status" value="1"/>
</dbReference>
<dbReference type="Pfam" id="PF00211">
    <property type="entry name" value="Guanylate_cyc"/>
    <property type="match status" value="1"/>
</dbReference>
<proteinExistence type="inferred from homology"/>
<dbReference type="AlphaFoldDB" id="A0A848KH55"/>
<evidence type="ECO:0000256" key="4">
    <source>
        <dbReference type="ARBA" id="ARBA00022692"/>
    </source>
</evidence>
<sequence>MSQRQDRTVSRLADKYEHGGVRSVRRALLGIQGFGFVVTLFTSFLVLPMYVPASLGERMFLAVGAFGCGACEGALAIWLMRPALSQLEAWNRTRDPSTARATWDAIARAPLLPVRSVATYVLVTALVFAWTLAARWKMDLDRVSVAALFIGSGLVWFFWIAVRLFAEERLLQPALAQIGSVMFEHDAAASSTVHVSLIRRLLITVTGITVVAGTVVTGYVGDRTPQSLLFGIAASIAVTIAVTSWLVIPLARSITRPLDQLRAAATKVGHGDLTANVPLVSADEIGSLALSFNAMVAGLRERDHIRDTFGAYVDPAVAEHILARGESITDGEDVEITALFLDVRGFTSYSETHTAREVVTMLNQLFELVVPVIARHGGHVDKFIGDGLLAVFGTPQPLTDHASRALAAACEIAVVVGDREPRIGIGLNSGTVVAGTLGGAGRYDFSVIGDVVNVAARVESATRRTGDTILVSEHTRTLLSAAEASTLIARPAVTLKWRAVPVALYTPRISRDTHAVSPRRRKLWQPRLRR</sequence>
<evidence type="ECO:0000256" key="7">
    <source>
        <dbReference type="SAM" id="Phobius"/>
    </source>
</evidence>
<dbReference type="GO" id="GO:0035556">
    <property type="term" value="P:intracellular signal transduction"/>
    <property type="evidence" value="ECO:0007669"/>
    <property type="project" value="InterPro"/>
</dbReference>
<dbReference type="PANTHER" id="PTHR43081:SF17">
    <property type="entry name" value="BLL5647 PROTEIN"/>
    <property type="match status" value="1"/>
</dbReference>
<reference evidence="10 11" key="1">
    <citation type="submission" date="2019-05" db="EMBL/GenBank/DDBJ databases">
        <authorList>
            <person name="Lee S.D."/>
        </authorList>
    </citation>
    <scope>NUCLEOTIDE SEQUENCE [LARGE SCALE GENOMIC DNA]</scope>
    <source>
        <strain evidence="10 11">YC2-7</strain>
    </source>
</reference>
<evidence type="ECO:0000256" key="5">
    <source>
        <dbReference type="ARBA" id="ARBA00022989"/>
    </source>
</evidence>
<dbReference type="GO" id="GO:0006171">
    <property type="term" value="P:cAMP biosynthetic process"/>
    <property type="evidence" value="ECO:0007669"/>
    <property type="project" value="TreeGrafter"/>
</dbReference>
<dbReference type="Proteomes" id="UP000535543">
    <property type="component" value="Unassembled WGS sequence"/>
</dbReference>
<dbReference type="Pfam" id="PF00672">
    <property type="entry name" value="HAMP"/>
    <property type="match status" value="1"/>
</dbReference>
<dbReference type="GO" id="GO:0005886">
    <property type="term" value="C:plasma membrane"/>
    <property type="evidence" value="ECO:0007669"/>
    <property type="project" value="UniProtKB-SubCell"/>
</dbReference>
<dbReference type="InterPro" id="IPR050697">
    <property type="entry name" value="Adenylyl/Guanylyl_Cyclase_3/4"/>
</dbReference>
<dbReference type="PROSITE" id="PS50885">
    <property type="entry name" value="HAMP"/>
    <property type="match status" value="1"/>
</dbReference>
<evidence type="ECO:0000256" key="6">
    <source>
        <dbReference type="ARBA" id="ARBA00023136"/>
    </source>
</evidence>
<feature type="transmembrane region" description="Helical" evidence="7">
    <location>
        <begin position="142"/>
        <end position="162"/>
    </location>
</feature>
<keyword evidence="6 7" id="KW-0472">Membrane</keyword>
<dbReference type="SMART" id="SM00304">
    <property type="entry name" value="HAMP"/>
    <property type="match status" value="1"/>
</dbReference>
<keyword evidence="4 7" id="KW-0812">Transmembrane</keyword>
<dbReference type="Gene3D" id="3.30.70.1230">
    <property type="entry name" value="Nucleotide cyclase"/>
    <property type="match status" value="1"/>
</dbReference>
<dbReference type="CDD" id="cd07302">
    <property type="entry name" value="CHD"/>
    <property type="match status" value="1"/>
</dbReference>
<feature type="transmembrane region" description="Helical" evidence="7">
    <location>
        <begin position="117"/>
        <end position="136"/>
    </location>
</feature>
<dbReference type="SUPFAM" id="SSF55073">
    <property type="entry name" value="Nucleotide cyclase"/>
    <property type="match status" value="1"/>
</dbReference>
<feature type="transmembrane region" description="Helical" evidence="7">
    <location>
        <begin position="227"/>
        <end position="248"/>
    </location>
</feature>
<dbReference type="PANTHER" id="PTHR43081">
    <property type="entry name" value="ADENYLATE CYCLASE, TERMINAL-DIFFERENTIATION SPECIFIC-RELATED"/>
    <property type="match status" value="1"/>
</dbReference>
<dbReference type="InterPro" id="IPR029787">
    <property type="entry name" value="Nucleotide_cyclase"/>
</dbReference>
<dbReference type="CDD" id="cd06225">
    <property type="entry name" value="HAMP"/>
    <property type="match status" value="1"/>
</dbReference>